<evidence type="ECO:0000313" key="4">
    <source>
        <dbReference type="Proteomes" id="UP001501490"/>
    </source>
</evidence>
<evidence type="ECO:0000313" key="3">
    <source>
        <dbReference type="EMBL" id="GAA3613397.1"/>
    </source>
</evidence>
<dbReference type="PANTHER" id="PTHR43777">
    <property type="entry name" value="MOLYBDENUM COFACTOR CYTIDYLYLTRANSFERASE"/>
    <property type="match status" value="1"/>
</dbReference>
<name>A0ABP6ZNJ2_9ACTN</name>
<gene>
    <name evidence="3" type="ORF">GCM10022236_14110</name>
</gene>
<dbReference type="InterPro" id="IPR029044">
    <property type="entry name" value="Nucleotide-diphossugar_trans"/>
</dbReference>
<dbReference type="EMBL" id="BAABAB010000009">
    <property type="protein sequence ID" value="GAA3613397.1"/>
    <property type="molecule type" value="Genomic_DNA"/>
</dbReference>
<dbReference type="SUPFAM" id="SSF53448">
    <property type="entry name" value="Nucleotide-diphospho-sugar transferases"/>
    <property type="match status" value="1"/>
</dbReference>
<sequence>MPSAADDRVQTMCPEPGEGRAPEPGTVWAVVLAGGASRRFGSDKLAASLGPRRLLELAVSGLPAGSRLIVVGPARTALDLGSAEPIRYVREDPPGGGPAAGMIAGLIAVDAGAAADDVVLVLPGDAPRGGRAATELLAVLLDDPAADAVVGVDASGREQPLQLALRRAGVRRLMDAAGPDRGQDASARALVAALVDRRRVGLAAELTADVDTPTDLADWAQSGSGSGPQR</sequence>
<organism evidence="3 4">
    <name type="scientific">Microlunatus ginsengisoli</name>
    <dbReference type="NCBI Taxonomy" id="363863"/>
    <lineage>
        <taxon>Bacteria</taxon>
        <taxon>Bacillati</taxon>
        <taxon>Actinomycetota</taxon>
        <taxon>Actinomycetes</taxon>
        <taxon>Propionibacteriales</taxon>
        <taxon>Propionibacteriaceae</taxon>
        <taxon>Microlunatus</taxon>
    </lineage>
</organism>
<feature type="region of interest" description="Disordered" evidence="1">
    <location>
        <begin position="1"/>
        <end position="21"/>
    </location>
</feature>
<dbReference type="PANTHER" id="PTHR43777:SF1">
    <property type="entry name" value="MOLYBDENUM COFACTOR CYTIDYLYLTRANSFERASE"/>
    <property type="match status" value="1"/>
</dbReference>
<evidence type="ECO:0000259" key="2">
    <source>
        <dbReference type="Pfam" id="PF12804"/>
    </source>
</evidence>
<reference evidence="4" key="1">
    <citation type="journal article" date="2019" name="Int. J. Syst. Evol. Microbiol.">
        <title>The Global Catalogue of Microorganisms (GCM) 10K type strain sequencing project: providing services to taxonomists for standard genome sequencing and annotation.</title>
        <authorList>
            <consortium name="The Broad Institute Genomics Platform"/>
            <consortium name="The Broad Institute Genome Sequencing Center for Infectious Disease"/>
            <person name="Wu L."/>
            <person name="Ma J."/>
        </authorList>
    </citation>
    <scope>NUCLEOTIDE SEQUENCE [LARGE SCALE GENOMIC DNA]</scope>
    <source>
        <strain evidence="4">JCM 16929</strain>
    </source>
</reference>
<dbReference type="Pfam" id="PF12804">
    <property type="entry name" value="NTP_transf_3"/>
    <property type="match status" value="1"/>
</dbReference>
<protein>
    <recommendedName>
        <fullName evidence="2">MobA-like NTP transferase domain-containing protein</fullName>
    </recommendedName>
</protein>
<accession>A0ABP6ZNJ2</accession>
<dbReference type="InterPro" id="IPR025877">
    <property type="entry name" value="MobA-like_NTP_Trfase"/>
</dbReference>
<evidence type="ECO:0000256" key="1">
    <source>
        <dbReference type="SAM" id="MobiDB-lite"/>
    </source>
</evidence>
<dbReference type="Proteomes" id="UP001501490">
    <property type="component" value="Unassembled WGS sequence"/>
</dbReference>
<comment type="caution">
    <text evidence="3">The sequence shown here is derived from an EMBL/GenBank/DDBJ whole genome shotgun (WGS) entry which is preliminary data.</text>
</comment>
<dbReference type="Gene3D" id="3.90.550.10">
    <property type="entry name" value="Spore Coat Polysaccharide Biosynthesis Protein SpsA, Chain A"/>
    <property type="match status" value="1"/>
</dbReference>
<proteinExistence type="predicted"/>
<keyword evidence="4" id="KW-1185">Reference proteome</keyword>
<feature type="domain" description="MobA-like NTP transferase" evidence="2">
    <location>
        <begin position="29"/>
        <end position="192"/>
    </location>
</feature>